<dbReference type="PRINTS" id="PR00385">
    <property type="entry name" value="P450"/>
</dbReference>
<keyword evidence="5 9" id="KW-0560">Oxidoreductase</keyword>
<keyword evidence="3 8" id="KW-0349">Heme</keyword>
<dbReference type="CDD" id="cd00302">
    <property type="entry name" value="cytochrome_P450"/>
    <property type="match status" value="1"/>
</dbReference>
<sequence length="469" mass="52494">MATLLERPMAPETSDPSLARPASEIPLVSGVPFLGNTLEMAKDPAAFFLRCYREYGSVFKVKVFGRESIVIAGPESALFMTTREGRDALRSKEYNQGVADEYGATEVINGVDGERHVRLRTLMRQGFSREAVHGQYDDLVRITDSAIARRWQVGSRLPVVSAIQYMIVEQLGMILTGQAPLDYVEDIRFAILTILNVLVTRQRPKIMLKDPRYKRARARVDELGHRMIADFQRMLDEGTAPDNLITDIIRANRDDKDLMPDRNLILTVTGPYVAGLDTAANTIAACIYGILKDPEITARVQAEADDLFAKEALGEEDIRKLPVINGAVMEAMRLWPIAVAQMRAANFDFVYDGYVIPKDSMLYVGTSVPHFMEEFYPHPMRFDVDRYQRPRAEHLQKGAYSPFGRGPHSCLGQGLAEVLMAMSIARVFHRFDLALPTPDYVLKTKTAPSPGPAMDFAIRILGERRPGLA</sequence>
<keyword evidence="7 9" id="KW-0503">Monooxygenase</keyword>
<evidence type="ECO:0000256" key="4">
    <source>
        <dbReference type="ARBA" id="ARBA00022723"/>
    </source>
</evidence>
<evidence type="ECO:0000256" key="9">
    <source>
        <dbReference type="RuleBase" id="RU000461"/>
    </source>
</evidence>
<evidence type="ECO:0000256" key="10">
    <source>
        <dbReference type="SAM" id="MobiDB-lite"/>
    </source>
</evidence>
<gene>
    <name evidence="11" type="ORF">BHE75_01507</name>
</gene>
<evidence type="ECO:0000256" key="3">
    <source>
        <dbReference type="ARBA" id="ARBA00022617"/>
    </source>
</evidence>
<keyword evidence="12" id="KW-1185">Reference proteome</keyword>
<dbReference type="GO" id="GO:0004497">
    <property type="term" value="F:monooxygenase activity"/>
    <property type="evidence" value="ECO:0007669"/>
    <property type="project" value="UniProtKB-KW"/>
</dbReference>
<dbReference type="PANTHER" id="PTHR24286">
    <property type="entry name" value="CYTOCHROME P450 26"/>
    <property type="match status" value="1"/>
</dbReference>
<proteinExistence type="inferred from homology"/>
<dbReference type="InterPro" id="IPR001128">
    <property type="entry name" value="Cyt_P450"/>
</dbReference>
<evidence type="ECO:0000313" key="11">
    <source>
        <dbReference type="EMBL" id="OHT19521.1"/>
    </source>
</evidence>
<dbReference type="AlphaFoldDB" id="A0A1S1HDD0"/>
<feature type="region of interest" description="Disordered" evidence="10">
    <location>
        <begin position="1"/>
        <end position="21"/>
    </location>
</feature>
<dbReference type="GO" id="GO:0016705">
    <property type="term" value="F:oxidoreductase activity, acting on paired donors, with incorporation or reduction of molecular oxygen"/>
    <property type="evidence" value="ECO:0007669"/>
    <property type="project" value="InterPro"/>
</dbReference>
<evidence type="ECO:0000256" key="7">
    <source>
        <dbReference type="ARBA" id="ARBA00023033"/>
    </source>
</evidence>
<dbReference type="GO" id="GO:0005506">
    <property type="term" value="F:iron ion binding"/>
    <property type="evidence" value="ECO:0007669"/>
    <property type="project" value="InterPro"/>
</dbReference>
<dbReference type="OrthoDB" id="9764248at2"/>
<dbReference type="Gene3D" id="1.10.630.10">
    <property type="entry name" value="Cytochrome P450"/>
    <property type="match status" value="1"/>
</dbReference>
<feature type="binding site" description="axial binding residue" evidence="8">
    <location>
        <position position="410"/>
    </location>
    <ligand>
        <name>heme</name>
        <dbReference type="ChEBI" id="CHEBI:30413"/>
    </ligand>
    <ligandPart>
        <name>Fe</name>
        <dbReference type="ChEBI" id="CHEBI:18248"/>
    </ligandPart>
</feature>
<dbReference type="PANTHER" id="PTHR24286:SF24">
    <property type="entry name" value="LANOSTEROL 14-ALPHA DEMETHYLASE"/>
    <property type="match status" value="1"/>
</dbReference>
<dbReference type="EC" id="1.14.13.106" evidence="11"/>
<organism evidence="11 12">
    <name type="scientific">Edaphosphingomonas haloaromaticamans</name>
    <dbReference type="NCBI Taxonomy" id="653954"/>
    <lineage>
        <taxon>Bacteria</taxon>
        <taxon>Pseudomonadati</taxon>
        <taxon>Pseudomonadota</taxon>
        <taxon>Alphaproteobacteria</taxon>
        <taxon>Sphingomonadales</taxon>
        <taxon>Rhizorhabdaceae</taxon>
        <taxon>Edaphosphingomonas</taxon>
    </lineage>
</organism>
<dbReference type="SUPFAM" id="SSF48264">
    <property type="entry name" value="Cytochrome P450"/>
    <property type="match status" value="1"/>
</dbReference>
<evidence type="ECO:0000256" key="2">
    <source>
        <dbReference type="ARBA" id="ARBA00010617"/>
    </source>
</evidence>
<keyword evidence="4 8" id="KW-0479">Metal-binding</keyword>
<evidence type="ECO:0000256" key="8">
    <source>
        <dbReference type="PIRSR" id="PIRSR602401-1"/>
    </source>
</evidence>
<dbReference type="InterPro" id="IPR036396">
    <property type="entry name" value="Cyt_P450_sf"/>
</dbReference>
<evidence type="ECO:0000256" key="1">
    <source>
        <dbReference type="ARBA" id="ARBA00001971"/>
    </source>
</evidence>
<accession>A0A1S1HDD0</accession>
<dbReference type="Pfam" id="PF00067">
    <property type="entry name" value="p450"/>
    <property type="match status" value="1"/>
</dbReference>
<dbReference type="RefSeq" id="WP_084653002.1">
    <property type="nucleotide sequence ID" value="NZ_MIPT01000001.1"/>
</dbReference>
<evidence type="ECO:0000313" key="12">
    <source>
        <dbReference type="Proteomes" id="UP000179467"/>
    </source>
</evidence>
<protein>
    <submittedName>
        <fullName evidence="11">Epi-isozizaene 5-monooxygenase/(E)-beta-farnesene synthase</fullName>
        <ecNumber evidence="11">1.14.13.106</ecNumber>
    </submittedName>
</protein>
<comment type="similarity">
    <text evidence="2 9">Belongs to the cytochrome P450 family.</text>
</comment>
<comment type="cofactor">
    <cofactor evidence="1 8">
        <name>heme</name>
        <dbReference type="ChEBI" id="CHEBI:30413"/>
    </cofactor>
</comment>
<dbReference type="GO" id="GO:0016125">
    <property type="term" value="P:sterol metabolic process"/>
    <property type="evidence" value="ECO:0007669"/>
    <property type="project" value="TreeGrafter"/>
</dbReference>
<dbReference type="EMBL" id="MIPT01000001">
    <property type="protein sequence ID" value="OHT19521.1"/>
    <property type="molecule type" value="Genomic_DNA"/>
</dbReference>
<evidence type="ECO:0000256" key="6">
    <source>
        <dbReference type="ARBA" id="ARBA00023004"/>
    </source>
</evidence>
<dbReference type="GO" id="GO:0020037">
    <property type="term" value="F:heme binding"/>
    <property type="evidence" value="ECO:0007669"/>
    <property type="project" value="InterPro"/>
</dbReference>
<comment type="caution">
    <text evidence="11">The sequence shown here is derived from an EMBL/GenBank/DDBJ whole genome shotgun (WGS) entry which is preliminary data.</text>
</comment>
<dbReference type="InterPro" id="IPR017972">
    <property type="entry name" value="Cyt_P450_CS"/>
</dbReference>
<dbReference type="PRINTS" id="PR00463">
    <property type="entry name" value="EP450I"/>
</dbReference>
<dbReference type="PROSITE" id="PS00086">
    <property type="entry name" value="CYTOCHROME_P450"/>
    <property type="match status" value="1"/>
</dbReference>
<name>A0A1S1HDD0_9SPHN</name>
<dbReference type="Proteomes" id="UP000179467">
    <property type="component" value="Unassembled WGS sequence"/>
</dbReference>
<evidence type="ECO:0000256" key="5">
    <source>
        <dbReference type="ARBA" id="ARBA00023002"/>
    </source>
</evidence>
<reference evidence="11 12" key="1">
    <citation type="submission" date="2016-09" db="EMBL/GenBank/DDBJ databases">
        <title>Metabolic pathway, cell adaptation mechanisms and a novel monoxygenase revealed through proteogenomic-transcription analysis of a Sphingomonas haloaromaticamans strain degrading the fungicide ortho-phenylphenol.</title>
        <authorList>
            <person name="Perruchon C."/>
            <person name="Papadopoulou E.S."/>
            <person name="Rousidou C."/>
            <person name="Vasileiadis S."/>
            <person name="Tanou G."/>
            <person name="Amoutzias G."/>
            <person name="Molassiotis A."/>
            <person name="Karpouzas D.G."/>
        </authorList>
    </citation>
    <scope>NUCLEOTIDE SEQUENCE [LARGE SCALE GENOMIC DNA]</scope>
    <source>
        <strain evidence="11 12">P3</strain>
    </source>
</reference>
<keyword evidence="6 8" id="KW-0408">Iron</keyword>
<dbReference type="InterPro" id="IPR002401">
    <property type="entry name" value="Cyt_P450_E_grp-I"/>
</dbReference>